<dbReference type="InterPro" id="IPR016024">
    <property type="entry name" value="ARM-type_fold"/>
</dbReference>
<dbReference type="InterPro" id="IPR020839">
    <property type="entry name" value="SCD"/>
</dbReference>
<feature type="domain" description="SCD" evidence="3">
    <location>
        <begin position="220"/>
        <end position="305"/>
    </location>
</feature>
<accession>A0A2G9UID5</accession>
<dbReference type="GO" id="GO:0007062">
    <property type="term" value="P:sister chromatid cohesion"/>
    <property type="evidence" value="ECO:0007669"/>
    <property type="project" value="TreeGrafter"/>
</dbReference>
<feature type="region of interest" description="Disordered" evidence="2">
    <location>
        <begin position="517"/>
        <end position="550"/>
    </location>
</feature>
<evidence type="ECO:0000256" key="1">
    <source>
        <dbReference type="ARBA" id="ARBA00005486"/>
    </source>
</evidence>
<dbReference type="PANTHER" id="PTHR11199">
    <property type="entry name" value="STROMAL ANTIGEN"/>
    <property type="match status" value="1"/>
</dbReference>
<sequence length="550" mass="63232">MPKRGRPRGTGLARGARGGGVRRSILGDQQGQPISEIDETGLFGAVKTGRNLEQAIDEWIEEYERNPDAALVKLQQFFISCCGCKGTINAHMLSTMEYSEIIRRMTEDFDEDSGDYPLILTGTQWKKFRNNLHSMLYVCFLFTIRPGNALASSYKTHDLISFIIFNRNRVLIITRVFTATYPQAQGEVMIGDVVRSDAQNIEERTDDVRQMLQYIFKSVFVHRYRDVLPDTRSICITELGNWMLVYPDHFLEDSYLKYIGWSLYDKVPDVRLKCISALLPLYDKPDVLMKLELFTNKFKDRLVSMVLDKDNEVAMKTCQLMTSIYRTFPTLLQLKDCVPIYELVYSNHRGLAVAAGEFLNTKFIADRDKVANLITLPLNFQLDMYMAGRLENHLNELMRVIDMVVEKHADEEMMNTVAEMITYFSTNTSVAQHTETYRLKLIDGLALQLRHTVQRCMNEDQWDEEDEAAMLAAFRKITAFASMRYLERHGPPILPSKEPIWEPYLLYRNSLVEKHPDDASSVRSFSTAYTARGRGRGRGRGRSTPTPSEV</sequence>
<dbReference type="AlphaFoldDB" id="A0A2G9UID5"/>
<organism evidence="4 5">
    <name type="scientific">Teladorsagia circumcincta</name>
    <name type="common">Brown stomach worm</name>
    <name type="synonym">Ostertagia circumcincta</name>
    <dbReference type="NCBI Taxonomy" id="45464"/>
    <lineage>
        <taxon>Eukaryota</taxon>
        <taxon>Metazoa</taxon>
        <taxon>Ecdysozoa</taxon>
        <taxon>Nematoda</taxon>
        <taxon>Chromadorea</taxon>
        <taxon>Rhabditida</taxon>
        <taxon>Rhabditina</taxon>
        <taxon>Rhabditomorpha</taxon>
        <taxon>Strongyloidea</taxon>
        <taxon>Trichostrongylidae</taxon>
        <taxon>Teladorsagia</taxon>
    </lineage>
</organism>
<reference evidence="4 5" key="1">
    <citation type="submission" date="2015-09" db="EMBL/GenBank/DDBJ databases">
        <title>Draft genome of the parasitic nematode Teladorsagia circumcincta isolate WARC Sus (inbred).</title>
        <authorList>
            <person name="Mitreva M."/>
        </authorList>
    </citation>
    <scope>NUCLEOTIDE SEQUENCE [LARGE SCALE GENOMIC DNA]</scope>
    <source>
        <strain evidence="4 5">S</strain>
    </source>
</reference>
<evidence type="ECO:0000256" key="2">
    <source>
        <dbReference type="SAM" id="MobiDB-lite"/>
    </source>
</evidence>
<dbReference type="OrthoDB" id="498590at2759"/>
<dbReference type="PANTHER" id="PTHR11199:SF0">
    <property type="entry name" value="LD34181P-RELATED"/>
    <property type="match status" value="1"/>
</dbReference>
<evidence type="ECO:0000259" key="3">
    <source>
        <dbReference type="PROSITE" id="PS51425"/>
    </source>
</evidence>
<dbReference type="InterPro" id="IPR011989">
    <property type="entry name" value="ARM-like"/>
</dbReference>
<dbReference type="SUPFAM" id="SSF48371">
    <property type="entry name" value="ARM repeat"/>
    <property type="match status" value="1"/>
</dbReference>
<dbReference type="GO" id="GO:0003682">
    <property type="term" value="F:chromatin binding"/>
    <property type="evidence" value="ECO:0007669"/>
    <property type="project" value="TreeGrafter"/>
</dbReference>
<dbReference type="InterPro" id="IPR039662">
    <property type="entry name" value="Cohesin_Scc3/SA"/>
</dbReference>
<dbReference type="Pfam" id="PF24571">
    <property type="entry name" value="HEAT_SCC3-SA"/>
    <property type="match status" value="1"/>
</dbReference>
<gene>
    <name evidence="4" type="ORF">TELCIR_08218</name>
</gene>
<evidence type="ECO:0000313" key="4">
    <source>
        <dbReference type="EMBL" id="PIO69946.1"/>
    </source>
</evidence>
<dbReference type="GO" id="GO:0008278">
    <property type="term" value="C:cohesin complex"/>
    <property type="evidence" value="ECO:0007669"/>
    <property type="project" value="TreeGrafter"/>
</dbReference>
<protein>
    <recommendedName>
        <fullName evidence="3">SCD domain-containing protein</fullName>
    </recommendedName>
</protein>
<dbReference type="Gene3D" id="1.25.10.10">
    <property type="entry name" value="Leucine-rich Repeat Variant"/>
    <property type="match status" value="1"/>
</dbReference>
<name>A0A2G9UID5_TELCI</name>
<keyword evidence="5" id="KW-1185">Reference proteome</keyword>
<dbReference type="InterPro" id="IPR056396">
    <property type="entry name" value="HEAT_SCC3-SA"/>
</dbReference>
<dbReference type="PROSITE" id="PS51425">
    <property type="entry name" value="SCD"/>
    <property type="match status" value="1"/>
</dbReference>
<dbReference type="Proteomes" id="UP000230423">
    <property type="component" value="Unassembled WGS sequence"/>
</dbReference>
<dbReference type="GO" id="GO:0000785">
    <property type="term" value="C:chromatin"/>
    <property type="evidence" value="ECO:0007669"/>
    <property type="project" value="TreeGrafter"/>
</dbReference>
<comment type="similarity">
    <text evidence="1">Belongs to the SCC3 family.</text>
</comment>
<dbReference type="Pfam" id="PF21581">
    <property type="entry name" value="SCD"/>
    <property type="match status" value="1"/>
</dbReference>
<dbReference type="EMBL" id="KZ346457">
    <property type="protein sequence ID" value="PIO69946.1"/>
    <property type="molecule type" value="Genomic_DNA"/>
</dbReference>
<feature type="region of interest" description="Disordered" evidence="2">
    <location>
        <begin position="1"/>
        <end position="30"/>
    </location>
</feature>
<proteinExistence type="inferred from homology"/>
<dbReference type="GO" id="GO:0005634">
    <property type="term" value="C:nucleus"/>
    <property type="evidence" value="ECO:0007669"/>
    <property type="project" value="TreeGrafter"/>
</dbReference>
<evidence type="ECO:0000313" key="5">
    <source>
        <dbReference type="Proteomes" id="UP000230423"/>
    </source>
</evidence>